<keyword evidence="5" id="KW-1185">Reference proteome</keyword>
<evidence type="ECO:0000259" key="3">
    <source>
        <dbReference type="Pfam" id="PF03807"/>
    </source>
</evidence>
<dbReference type="SUPFAM" id="SSF51735">
    <property type="entry name" value="NAD(P)-binding Rossmann-fold domains"/>
    <property type="match status" value="1"/>
</dbReference>
<gene>
    <name evidence="4" type="ORF">LuPra_02698</name>
</gene>
<evidence type="ECO:0000256" key="2">
    <source>
        <dbReference type="SAM" id="SignalP"/>
    </source>
</evidence>
<reference evidence="4 5" key="1">
    <citation type="journal article" date="2016" name="Genome Announc.">
        <title>First Complete Genome Sequence of a Subdivision 6 Acidobacterium Strain.</title>
        <authorList>
            <person name="Huang S."/>
            <person name="Vieira S."/>
            <person name="Bunk B."/>
            <person name="Riedel T."/>
            <person name="Sproer C."/>
            <person name="Overmann J."/>
        </authorList>
    </citation>
    <scope>NUCLEOTIDE SEQUENCE [LARGE SCALE GENOMIC DNA]</scope>
    <source>
        <strain evidence="5">DSM 100886 HEG_-6_39</strain>
    </source>
</reference>
<feature type="chain" id="PRO_5007511634" evidence="2">
    <location>
        <begin position="23"/>
        <end position="280"/>
    </location>
</feature>
<dbReference type="Gene3D" id="3.40.50.720">
    <property type="entry name" value="NAD(P)-binding Rossmann-like Domain"/>
    <property type="match status" value="1"/>
</dbReference>
<evidence type="ECO:0000256" key="1">
    <source>
        <dbReference type="ARBA" id="ARBA00023002"/>
    </source>
</evidence>
<dbReference type="STRING" id="1855912.LuPra_02698"/>
<dbReference type="InterPro" id="IPR036291">
    <property type="entry name" value="NAD(P)-bd_dom_sf"/>
</dbReference>
<dbReference type="AlphaFoldDB" id="A0A143PLW1"/>
<evidence type="ECO:0000313" key="4">
    <source>
        <dbReference type="EMBL" id="AMY09481.1"/>
    </source>
</evidence>
<keyword evidence="1" id="KW-0560">Oxidoreductase</keyword>
<dbReference type="KEGG" id="abac:LuPra_02698"/>
<reference evidence="5" key="2">
    <citation type="submission" date="2016-04" db="EMBL/GenBank/DDBJ databases">
        <title>First Complete Genome Sequence of a Subdivision 6 Acidobacterium.</title>
        <authorList>
            <person name="Huang S."/>
            <person name="Vieira S."/>
            <person name="Bunk B."/>
            <person name="Riedel T."/>
            <person name="Sproeer C."/>
            <person name="Overmann J."/>
        </authorList>
    </citation>
    <scope>NUCLEOTIDE SEQUENCE [LARGE SCALE GENOMIC DNA]</scope>
    <source>
        <strain evidence="5">DSM 100886 HEG_-6_39</strain>
    </source>
</reference>
<dbReference type="GO" id="GO:0016491">
    <property type="term" value="F:oxidoreductase activity"/>
    <property type="evidence" value="ECO:0007669"/>
    <property type="project" value="UniProtKB-KW"/>
</dbReference>
<dbReference type="Proteomes" id="UP000076079">
    <property type="component" value="Chromosome"/>
</dbReference>
<feature type="signal peptide" evidence="2">
    <location>
        <begin position="1"/>
        <end position="22"/>
    </location>
</feature>
<evidence type="ECO:0000313" key="5">
    <source>
        <dbReference type="Proteomes" id="UP000076079"/>
    </source>
</evidence>
<protein>
    <submittedName>
        <fullName evidence="4">NADPH-dependent F420 reductase</fullName>
    </submittedName>
</protein>
<accession>A0A143PLW1</accession>
<organism evidence="4 5">
    <name type="scientific">Luteitalea pratensis</name>
    <dbReference type="NCBI Taxonomy" id="1855912"/>
    <lineage>
        <taxon>Bacteria</taxon>
        <taxon>Pseudomonadati</taxon>
        <taxon>Acidobacteriota</taxon>
        <taxon>Vicinamibacteria</taxon>
        <taxon>Vicinamibacterales</taxon>
        <taxon>Vicinamibacteraceae</taxon>
        <taxon>Luteitalea</taxon>
    </lineage>
</organism>
<keyword evidence="2" id="KW-0732">Signal</keyword>
<dbReference type="InterPro" id="IPR028939">
    <property type="entry name" value="P5C_Rdtase_cat_N"/>
</dbReference>
<dbReference type="RefSeq" id="WP_157899138.1">
    <property type="nucleotide sequence ID" value="NZ_CP015136.1"/>
</dbReference>
<dbReference type="Pfam" id="PF03807">
    <property type="entry name" value="F420_oxidored"/>
    <property type="match status" value="1"/>
</dbReference>
<dbReference type="InterPro" id="IPR051267">
    <property type="entry name" value="STEAP_metalloreductase"/>
</dbReference>
<dbReference type="PANTHER" id="PTHR14239">
    <property type="entry name" value="DUDULIN-RELATED"/>
    <property type="match status" value="1"/>
</dbReference>
<dbReference type="EMBL" id="CP015136">
    <property type="protein sequence ID" value="AMY09481.1"/>
    <property type="molecule type" value="Genomic_DNA"/>
</dbReference>
<name>A0A143PLW1_LUTPR</name>
<dbReference type="OrthoDB" id="9786864at2"/>
<proteinExistence type="predicted"/>
<feature type="domain" description="Pyrroline-5-carboxylate reductase catalytic N-terminal" evidence="3">
    <location>
        <begin position="28"/>
        <end position="117"/>
    </location>
</feature>
<sequence length="280" mass="30159" precursor="true">MTKTVLLFVFVGLAGLLAPVSAQDKPVVAMIGTGTLAGTFGPAITRAGYRVVYGSREPARESVRALVARTGSKAAAASQREATAGAQIVVLAVPRTVLDDVTDNLGELDGKIVVDVSGGLKRVATDGYLELVPGPTGSERIQSRHPTARVVRVNLPLMTFFVDPLLVGTPPTVLIAGNDPRAREAVAQLIFDLGLNPWDAGPLRFSQVFDAMNTMGLVPAQQGRVEGYELRLMPSAPLSCFTDVSELFGFGRPKELDDVRPFPRREQPIPCEEWRRRLGW</sequence>